<dbReference type="EMBL" id="JAESWC010000008">
    <property type="protein sequence ID" value="MBL4936808.1"/>
    <property type="molecule type" value="Genomic_DNA"/>
</dbReference>
<organism evidence="2 3">
    <name type="scientific">Clostridium rhizosphaerae</name>
    <dbReference type="NCBI Taxonomy" id="2803861"/>
    <lineage>
        <taxon>Bacteria</taxon>
        <taxon>Bacillati</taxon>
        <taxon>Bacillota</taxon>
        <taxon>Clostridia</taxon>
        <taxon>Eubacteriales</taxon>
        <taxon>Clostridiaceae</taxon>
        <taxon>Clostridium</taxon>
    </lineage>
</organism>
<dbReference type="InterPro" id="IPR018708">
    <property type="entry name" value="DUF2225"/>
</dbReference>
<evidence type="ECO:0000313" key="3">
    <source>
        <dbReference type="Proteomes" id="UP000632377"/>
    </source>
</evidence>
<comment type="caution">
    <text evidence="2">The sequence shown here is derived from an EMBL/GenBank/DDBJ whole genome shotgun (WGS) entry which is preliminary data.</text>
</comment>
<dbReference type="Proteomes" id="UP000632377">
    <property type="component" value="Unassembled WGS sequence"/>
</dbReference>
<proteinExistence type="predicted"/>
<name>A0ABS1TBS4_9CLOT</name>
<evidence type="ECO:0000313" key="2">
    <source>
        <dbReference type="EMBL" id="MBL4936808.1"/>
    </source>
</evidence>
<evidence type="ECO:0000256" key="1">
    <source>
        <dbReference type="SAM" id="MobiDB-lite"/>
    </source>
</evidence>
<accession>A0ABS1TBS4</accession>
<protein>
    <submittedName>
        <fullName evidence="2">DUF2225 domain-containing protein</fullName>
    </submittedName>
</protein>
<gene>
    <name evidence="2" type="ORF">JK636_13685</name>
</gene>
<feature type="region of interest" description="Disordered" evidence="1">
    <location>
        <begin position="260"/>
        <end position="286"/>
    </location>
</feature>
<dbReference type="Pfam" id="PF09986">
    <property type="entry name" value="DUF2225"/>
    <property type="match status" value="1"/>
</dbReference>
<feature type="compositionally biased region" description="Acidic residues" evidence="1">
    <location>
        <begin position="262"/>
        <end position="272"/>
    </location>
</feature>
<dbReference type="RefSeq" id="WP_202749561.1">
    <property type="nucleotide sequence ID" value="NZ_JAESWC010000008.1"/>
</dbReference>
<keyword evidence="3" id="KW-1185">Reference proteome</keyword>
<reference evidence="2 3" key="1">
    <citation type="submission" date="2021-01" db="EMBL/GenBank/DDBJ databases">
        <title>Genome public.</title>
        <authorList>
            <person name="Liu C."/>
            <person name="Sun Q."/>
        </authorList>
    </citation>
    <scope>NUCLEOTIDE SEQUENCE [LARGE SCALE GENOMIC DNA]</scope>
    <source>
        <strain evidence="2 3">YIM B02515</strain>
    </source>
</reference>
<sequence length="286" mass="33397">MKENIFSGLEGLGFNDIDDLELFNKKKEEEKAASTEKKEEDPKNSLYDTTVTCPVCENKFQAHTVKSSAIRRQKSDSDLFVRYTSVNPYFYEVYLCNVCGYAAMKQDFEKIRDYQVELIQKKITPRWQGRRYPEVYTADIAIERYKLSLLNSVVIEAKSSRKALNCLRIAWMCRIKEDETNEKLFLSQALEGFNDAYTNEDFPICGMDKFTLMYLLGELHRRTGNLEEANQWFSKIITTPNSPQKIKDLARDQRDLIKEELTESMESPEEQAEDVKKSGFFSKFFK</sequence>